<reference evidence="2 3" key="1">
    <citation type="journal article" date="2019" name="Commun. Biol.">
        <title>The bagworm genome reveals a unique fibroin gene that provides high tensile strength.</title>
        <authorList>
            <person name="Kono N."/>
            <person name="Nakamura H."/>
            <person name="Ohtoshi R."/>
            <person name="Tomita M."/>
            <person name="Numata K."/>
            <person name="Arakawa K."/>
        </authorList>
    </citation>
    <scope>NUCLEOTIDE SEQUENCE [LARGE SCALE GENOMIC DNA]</scope>
</reference>
<evidence type="ECO:0000313" key="3">
    <source>
        <dbReference type="Proteomes" id="UP000299102"/>
    </source>
</evidence>
<proteinExistence type="predicted"/>
<organism evidence="2 3">
    <name type="scientific">Eumeta variegata</name>
    <name type="common">Bagworm moth</name>
    <name type="synonym">Eumeta japonica</name>
    <dbReference type="NCBI Taxonomy" id="151549"/>
    <lineage>
        <taxon>Eukaryota</taxon>
        <taxon>Metazoa</taxon>
        <taxon>Ecdysozoa</taxon>
        <taxon>Arthropoda</taxon>
        <taxon>Hexapoda</taxon>
        <taxon>Insecta</taxon>
        <taxon>Pterygota</taxon>
        <taxon>Neoptera</taxon>
        <taxon>Endopterygota</taxon>
        <taxon>Lepidoptera</taxon>
        <taxon>Glossata</taxon>
        <taxon>Ditrysia</taxon>
        <taxon>Tineoidea</taxon>
        <taxon>Psychidae</taxon>
        <taxon>Oiketicinae</taxon>
        <taxon>Eumeta</taxon>
    </lineage>
</organism>
<dbReference type="EMBL" id="BGZK01000147">
    <property type="protein sequence ID" value="GBP23128.1"/>
    <property type="molecule type" value="Genomic_DNA"/>
</dbReference>
<feature type="compositionally biased region" description="Low complexity" evidence="1">
    <location>
        <begin position="66"/>
        <end position="88"/>
    </location>
</feature>
<evidence type="ECO:0000313" key="2">
    <source>
        <dbReference type="EMBL" id="GBP23128.1"/>
    </source>
</evidence>
<name>A0A4C1U9Z2_EUMVA</name>
<accession>A0A4C1U9Z2</accession>
<dbReference type="AlphaFoldDB" id="A0A4C1U9Z2"/>
<keyword evidence="3" id="KW-1185">Reference proteome</keyword>
<sequence>MGQDTIIPQGHPFKWLGRLEAVAAAVRAGAPIVVDFAVLATRAGRPRGRARAHEPAPPRPTEQIQSSSEASSASSLATFSTYYSDATM</sequence>
<feature type="region of interest" description="Disordered" evidence="1">
    <location>
        <begin position="44"/>
        <end position="88"/>
    </location>
</feature>
<evidence type="ECO:0000256" key="1">
    <source>
        <dbReference type="SAM" id="MobiDB-lite"/>
    </source>
</evidence>
<dbReference type="Proteomes" id="UP000299102">
    <property type="component" value="Unassembled WGS sequence"/>
</dbReference>
<comment type="caution">
    <text evidence="2">The sequence shown here is derived from an EMBL/GenBank/DDBJ whole genome shotgun (WGS) entry which is preliminary data.</text>
</comment>
<gene>
    <name evidence="2" type="ORF">EVAR_13149_1</name>
</gene>
<protein>
    <submittedName>
        <fullName evidence="2">Uncharacterized protein</fullName>
    </submittedName>
</protein>